<comment type="caution">
    <text evidence="2">The sequence shown here is derived from an EMBL/GenBank/DDBJ whole genome shotgun (WGS) entry which is preliminary data.</text>
</comment>
<protein>
    <submittedName>
        <fullName evidence="2">Uncharacterized protein</fullName>
    </submittedName>
</protein>
<feature type="region of interest" description="Disordered" evidence="1">
    <location>
        <begin position="1"/>
        <end position="35"/>
    </location>
</feature>
<dbReference type="Proteomes" id="UP001151699">
    <property type="component" value="Chromosome A"/>
</dbReference>
<dbReference type="EMBL" id="WJQU01000001">
    <property type="protein sequence ID" value="KAJ6645516.1"/>
    <property type="molecule type" value="Genomic_DNA"/>
</dbReference>
<dbReference type="AlphaFoldDB" id="A0A9Q0N9J5"/>
<reference evidence="2" key="1">
    <citation type="submission" date="2022-07" db="EMBL/GenBank/DDBJ databases">
        <authorList>
            <person name="Trinca V."/>
            <person name="Uliana J.V.C."/>
            <person name="Torres T.T."/>
            <person name="Ward R.J."/>
            <person name="Monesi N."/>
        </authorList>
    </citation>
    <scope>NUCLEOTIDE SEQUENCE</scope>
    <source>
        <strain evidence="2">HSMRA1968</strain>
        <tissue evidence="2">Whole embryos</tissue>
    </source>
</reference>
<sequence length="381" mass="43022">MALRKNAGVDAVGEDGIPSKMWKSNPPGPEQKEPNRMFDKDLINLTDTPAKIRARNQLFMAFPPRTFALHFRTTKAKYRLNALGNGTPEIPELGGMQEVEKQVNSSPTVLVESRLEARNFPHMTWAYSDHVNFRDINFVISEDGMSLSVEYVWPSPLLDLTELFIDVVEEDGSAISMSHPMIYSFPNRVDELDISSKSKPRATLVVNLPLKVQRELEVSVLAVRRVATKVAEVLHGTNLTDLNKDRKNAGVDAVGEDGIPSKMWKSNPPGPEQKEPNRMFDKDLINLTDTPAKIRARNQLFMAFPPRTFALHFRTTKAKYRLNALGNGTPEIPELGGMQEVEKQVNSSPTVLVESRLEARNFPHMTWAYSDHVNLYVLRFR</sequence>
<name>A0A9Q0N9J5_9DIPT</name>
<proteinExistence type="predicted"/>
<keyword evidence="3" id="KW-1185">Reference proteome</keyword>
<feature type="region of interest" description="Disordered" evidence="1">
    <location>
        <begin position="253"/>
        <end position="277"/>
    </location>
</feature>
<evidence type="ECO:0000313" key="3">
    <source>
        <dbReference type="Proteomes" id="UP001151699"/>
    </source>
</evidence>
<dbReference type="OrthoDB" id="7693109at2759"/>
<evidence type="ECO:0000313" key="2">
    <source>
        <dbReference type="EMBL" id="KAJ6645516.1"/>
    </source>
</evidence>
<gene>
    <name evidence="2" type="ORF">Bhyg_00722</name>
</gene>
<evidence type="ECO:0000256" key="1">
    <source>
        <dbReference type="SAM" id="MobiDB-lite"/>
    </source>
</evidence>
<accession>A0A9Q0N9J5</accession>
<organism evidence="2 3">
    <name type="scientific">Pseudolycoriella hygida</name>
    <dbReference type="NCBI Taxonomy" id="35572"/>
    <lineage>
        <taxon>Eukaryota</taxon>
        <taxon>Metazoa</taxon>
        <taxon>Ecdysozoa</taxon>
        <taxon>Arthropoda</taxon>
        <taxon>Hexapoda</taxon>
        <taxon>Insecta</taxon>
        <taxon>Pterygota</taxon>
        <taxon>Neoptera</taxon>
        <taxon>Endopterygota</taxon>
        <taxon>Diptera</taxon>
        <taxon>Nematocera</taxon>
        <taxon>Sciaroidea</taxon>
        <taxon>Sciaridae</taxon>
        <taxon>Pseudolycoriella</taxon>
    </lineage>
</organism>